<organism evidence="3 4">
    <name type="scientific">Enterovirga aerilata</name>
    <dbReference type="NCBI Taxonomy" id="2730920"/>
    <lineage>
        <taxon>Bacteria</taxon>
        <taxon>Pseudomonadati</taxon>
        <taxon>Pseudomonadota</taxon>
        <taxon>Alphaproteobacteria</taxon>
        <taxon>Hyphomicrobiales</taxon>
        <taxon>Methylobacteriaceae</taxon>
        <taxon>Enterovirga</taxon>
    </lineage>
</organism>
<dbReference type="SUPFAM" id="SSF56349">
    <property type="entry name" value="DNA breaking-rejoining enzymes"/>
    <property type="match status" value="1"/>
</dbReference>
<dbReference type="GO" id="GO:0006310">
    <property type="term" value="P:DNA recombination"/>
    <property type="evidence" value="ECO:0007669"/>
    <property type="project" value="UniProtKB-KW"/>
</dbReference>
<dbReference type="EMBL" id="JABEPP010000007">
    <property type="protein sequence ID" value="NNM75006.1"/>
    <property type="molecule type" value="Genomic_DNA"/>
</dbReference>
<evidence type="ECO:0000313" key="3">
    <source>
        <dbReference type="EMBL" id="NNM75006.1"/>
    </source>
</evidence>
<dbReference type="GO" id="GO:0015074">
    <property type="term" value="P:DNA integration"/>
    <property type="evidence" value="ECO:0007669"/>
    <property type="project" value="InterPro"/>
</dbReference>
<keyword evidence="1" id="KW-0233">DNA recombination</keyword>
<dbReference type="Gene3D" id="1.10.443.10">
    <property type="entry name" value="Intergrase catalytic core"/>
    <property type="match status" value="1"/>
</dbReference>
<evidence type="ECO:0000259" key="2">
    <source>
        <dbReference type="Pfam" id="PF00589"/>
    </source>
</evidence>
<protein>
    <submittedName>
        <fullName evidence="3">Tyrosine-type recombinase/integrase</fullName>
    </submittedName>
</protein>
<gene>
    <name evidence="3" type="ORF">HJG44_21830</name>
</gene>
<dbReference type="AlphaFoldDB" id="A0A849I576"/>
<evidence type="ECO:0000256" key="1">
    <source>
        <dbReference type="ARBA" id="ARBA00023172"/>
    </source>
</evidence>
<comment type="caution">
    <text evidence="3">The sequence shown here is derived from an EMBL/GenBank/DDBJ whole genome shotgun (WGS) entry which is preliminary data.</text>
</comment>
<dbReference type="Pfam" id="PF00589">
    <property type="entry name" value="Phage_integrase"/>
    <property type="match status" value="1"/>
</dbReference>
<name>A0A849I576_9HYPH</name>
<dbReference type="Proteomes" id="UP000564885">
    <property type="component" value="Unassembled WGS sequence"/>
</dbReference>
<sequence>MQAIVKRFGARRLNDVQEREWKAWVDERQKGNKAATRERFLNGVVAFQKYAAKHHGLKKLVEFARDKKARNPTQRARRAVQELRPELIGILFEACHITIRAQLAAEWSTGARVSSIVYGARLCDLIMAPGREQIIFRDTKNGKDVAAALHPAAARVMRDYLTWRGGLHDREAPLFLTYKHRPYEDNGKAWGGQNKTGFKAAKRRARLRLLKEAFASARQHRKYGQRQKALDALLQARADARLLRKVTQHWFRHMLATRMAHRDLRGTMEQGGWTDHRSVMGYVHDVSERRRGIVSGFEDFDTNNTRGTDTEAASS</sequence>
<dbReference type="InterPro" id="IPR013762">
    <property type="entry name" value="Integrase-like_cat_sf"/>
</dbReference>
<proteinExistence type="predicted"/>
<feature type="domain" description="Tyr recombinase" evidence="2">
    <location>
        <begin position="98"/>
        <end position="286"/>
    </location>
</feature>
<dbReference type="InterPro" id="IPR011010">
    <property type="entry name" value="DNA_brk_join_enz"/>
</dbReference>
<dbReference type="RefSeq" id="WP_171220511.1">
    <property type="nucleotide sequence ID" value="NZ_JABEPP010000007.1"/>
</dbReference>
<dbReference type="InterPro" id="IPR002104">
    <property type="entry name" value="Integrase_catalytic"/>
</dbReference>
<evidence type="ECO:0000313" key="4">
    <source>
        <dbReference type="Proteomes" id="UP000564885"/>
    </source>
</evidence>
<reference evidence="3 4" key="1">
    <citation type="submission" date="2020-04" db="EMBL/GenBank/DDBJ databases">
        <title>Enterovirga sp. isolate from soil.</title>
        <authorList>
            <person name="Chea S."/>
            <person name="Kim D.-U."/>
        </authorList>
    </citation>
    <scope>NUCLEOTIDE SEQUENCE [LARGE SCALE GENOMIC DNA]</scope>
    <source>
        <strain evidence="3 4">DB1703</strain>
    </source>
</reference>
<dbReference type="GO" id="GO:0003677">
    <property type="term" value="F:DNA binding"/>
    <property type="evidence" value="ECO:0007669"/>
    <property type="project" value="InterPro"/>
</dbReference>
<keyword evidence="4" id="KW-1185">Reference proteome</keyword>
<accession>A0A849I576</accession>